<dbReference type="Proteomes" id="UP000003288">
    <property type="component" value="Unassembled WGS sequence"/>
</dbReference>
<feature type="domain" description="AAA" evidence="1">
    <location>
        <begin position="17"/>
        <end position="61"/>
    </location>
</feature>
<evidence type="ECO:0000313" key="3">
    <source>
        <dbReference type="Proteomes" id="UP000003288"/>
    </source>
</evidence>
<organism evidence="2 3">
    <name type="scientific">Caminibacter mediatlanticus TB-2</name>
    <dbReference type="NCBI Taxonomy" id="391592"/>
    <lineage>
        <taxon>Bacteria</taxon>
        <taxon>Pseudomonadati</taxon>
        <taxon>Campylobacterota</taxon>
        <taxon>Epsilonproteobacteria</taxon>
        <taxon>Nautiliales</taxon>
        <taxon>Nautiliaceae</taxon>
        <taxon>Caminibacter</taxon>
    </lineage>
</organism>
<proteinExistence type="predicted"/>
<dbReference type="AlphaFoldDB" id="A0AAI9AHM5"/>
<accession>A0AAI9AHM5</accession>
<reference evidence="2 3" key="1">
    <citation type="journal article" date="2011" name="Stand. Genomic Sci.">
        <title>Draft genome sequence of Caminibacter mediatlanticus strain TB-2, an epsilonproteobacterium isolated from a deep-sea hydrothermal vent.</title>
        <authorList>
            <person name="Giovannelli D."/>
            <person name="Ferriera S."/>
            <person name="Johnson J."/>
            <person name="Kravitz S."/>
            <person name="Perez-Rodriguez I."/>
            <person name="Ricci J."/>
            <person name="O'Brien C."/>
            <person name="Voordeckers J.W."/>
            <person name="Bini E."/>
            <person name="Vetriani C."/>
        </authorList>
    </citation>
    <scope>NUCLEOTIDE SEQUENCE [LARGE SCALE GENOMIC DNA]</scope>
    <source>
        <strain evidence="2 3">TB-2</strain>
    </source>
</reference>
<evidence type="ECO:0000259" key="1">
    <source>
        <dbReference type="Pfam" id="PF13173"/>
    </source>
</evidence>
<dbReference type="SUPFAM" id="SSF52540">
    <property type="entry name" value="P-loop containing nucleoside triphosphate hydrolases"/>
    <property type="match status" value="1"/>
</dbReference>
<dbReference type="InterPro" id="IPR041682">
    <property type="entry name" value="AAA_14"/>
</dbReference>
<gene>
    <name evidence="2" type="ORF">CMTB2_05312</name>
</gene>
<protein>
    <recommendedName>
        <fullName evidence="1">AAA domain-containing protein</fullName>
    </recommendedName>
</protein>
<dbReference type="EMBL" id="ABCJ01000004">
    <property type="protein sequence ID" value="EDM23677.1"/>
    <property type="molecule type" value="Genomic_DNA"/>
</dbReference>
<dbReference type="InterPro" id="IPR027417">
    <property type="entry name" value="P-loop_NTPase"/>
</dbReference>
<dbReference type="Pfam" id="PF13173">
    <property type="entry name" value="AAA_14"/>
    <property type="match status" value="1"/>
</dbReference>
<dbReference type="Gene3D" id="3.40.50.300">
    <property type="entry name" value="P-loop containing nucleotide triphosphate hydrolases"/>
    <property type="match status" value="1"/>
</dbReference>
<dbReference type="RefSeq" id="WP_007474605.1">
    <property type="nucleotide sequence ID" value="NZ_ABCJ01000004.1"/>
</dbReference>
<comment type="caution">
    <text evidence="2">The sequence shown here is derived from an EMBL/GenBank/DDBJ whole genome shotgun (WGS) entry which is preliminary data.</text>
</comment>
<evidence type="ECO:0000313" key="2">
    <source>
        <dbReference type="EMBL" id="EDM23677.1"/>
    </source>
</evidence>
<sequence>MTLPKKIFDRKTNLQFKNTLITGPKRVGKTFLVFNFLKNFKGKYKYIDFSDYKEKDLDFSDVDLVIFDNFDFSAPIPPITTFIITNENINIEGFEKIELNGLDFEEFFAFENGANINQIFDKFLRLGNFPRIFNEEYFKDEYLKETFELLPYNKKILSFFFSHIGEKFTLYQIYQILKKEMKISKDSFYKEVNNLIKNRVIFELNKFNSPKSPKKFYSYNFAFKNILTNKKNIQYTFENIIFLEMNKKNIFYKDTLTFYLPEEERGILVLPFANEEVVEEKLKKVTDVKKIDVITISNEFEVDNKNFEVEVIPFARWTFAE</sequence>
<name>A0AAI9AHM5_9BACT</name>